<dbReference type="AlphaFoldDB" id="A0A139SM08"/>
<dbReference type="EMBL" id="LSZO01000195">
    <property type="protein sequence ID" value="KXU35587.1"/>
    <property type="molecule type" value="Genomic_DNA"/>
</dbReference>
<dbReference type="RefSeq" id="WP_068392418.1">
    <property type="nucleotide sequence ID" value="NZ_LSZO01000195.1"/>
</dbReference>
<gene>
    <name evidence="1" type="ORF">AXE65_06260</name>
</gene>
<dbReference type="OrthoDB" id="6694757at2"/>
<evidence type="ECO:0000313" key="1">
    <source>
        <dbReference type="EMBL" id="KXU35587.1"/>
    </source>
</evidence>
<proteinExistence type="predicted"/>
<evidence type="ECO:0000313" key="2">
    <source>
        <dbReference type="Proteomes" id="UP000072660"/>
    </source>
</evidence>
<accession>A0A139SM08</accession>
<organism evidence="1 2">
    <name type="scientific">Ventosimonas gracilis</name>
    <dbReference type="NCBI Taxonomy" id="1680762"/>
    <lineage>
        <taxon>Bacteria</taxon>
        <taxon>Pseudomonadati</taxon>
        <taxon>Pseudomonadota</taxon>
        <taxon>Gammaproteobacteria</taxon>
        <taxon>Pseudomonadales</taxon>
        <taxon>Ventosimonadaceae</taxon>
        <taxon>Ventosimonas</taxon>
    </lineage>
</organism>
<reference evidence="1 2" key="1">
    <citation type="submission" date="2016-02" db="EMBL/GenBank/DDBJ databases">
        <authorList>
            <person name="Wen L."/>
            <person name="He K."/>
            <person name="Yang H."/>
        </authorList>
    </citation>
    <scope>NUCLEOTIDE SEQUENCE [LARGE SCALE GENOMIC DNA]</scope>
    <source>
        <strain evidence="1 2">CV58</strain>
    </source>
</reference>
<name>A0A139SM08_9GAMM</name>
<dbReference type="Proteomes" id="UP000072660">
    <property type="component" value="Unassembled WGS sequence"/>
</dbReference>
<comment type="caution">
    <text evidence="1">The sequence shown here is derived from an EMBL/GenBank/DDBJ whole genome shotgun (WGS) entry which is preliminary data.</text>
</comment>
<protein>
    <submittedName>
        <fullName evidence="1">Uncharacterized protein</fullName>
    </submittedName>
</protein>
<keyword evidence="2" id="KW-1185">Reference proteome</keyword>
<sequence>MNYQLRLTKTEMDALRKKSVEINNVRMKNGLRLLDDPKLLHKILEKSIPYAKATADGEIWIEAEIPA</sequence>